<proteinExistence type="inferred from homology"/>
<feature type="compositionally biased region" description="Low complexity" evidence="11">
    <location>
        <begin position="271"/>
        <end position="281"/>
    </location>
</feature>
<dbReference type="GO" id="GO:0015252">
    <property type="term" value="F:proton channel activity"/>
    <property type="evidence" value="ECO:0007669"/>
    <property type="project" value="InterPro"/>
</dbReference>
<feature type="compositionally biased region" description="Gly residues" evidence="11">
    <location>
        <begin position="193"/>
        <end position="209"/>
    </location>
</feature>
<dbReference type="PANTHER" id="PTHR21522">
    <property type="entry name" value="PROTON CHANNEL OTOP"/>
    <property type="match status" value="1"/>
</dbReference>
<dbReference type="OrthoDB" id="6429739at2759"/>
<comment type="subcellular location">
    <subcellularLocation>
        <location evidence="1">Cell membrane</location>
        <topology evidence="1">Multi-pass membrane protein</topology>
    </subcellularLocation>
</comment>
<feature type="transmembrane region" description="Helical" evidence="12">
    <location>
        <begin position="43"/>
        <end position="64"/>
    </location>
</feature>
<feature type="transmembrane region" description="Helical" evidence="12">
    <location>
        <begin position="323"/>
        <end position="342"/>
    </location>
</feature>
<feature type="compositionally biased region" description="Low complexity" evidence="11">
    <location>
        <begin position="230"/>
        <end position="254"/>
    </location>
</feature>
<dbReference type="Proteomes" id="UP000215902">
    <property type="component" value="Unassembled WGS sequence"/>
</dbReference>
<evidence type="ECO:0000256" key="12">
    <source>
        <dbReference type="SAM" id="Phobius"/>
    </source>
</evidence>
<feature type="transmembrane region" description="Helical" evidence="12">
    <location>
        <begin position="511"/>
        <end position="530"/>
    </location>
</feature>
<keyword evidence="5 12" id="KW-0812">Transmembrane</keyword>
<evidence type="ECO:0000256" key="3">
    <source>
        <dbReference type="ARBA" id="ARBA00022448"/>
    </source>
</evidence>
<feature type="transmembrane region" description="Helical" evidence="12">
    <location>
        <begin position="362"/>
        <end position="382"/>
    </location>
</feature>
<protein>
    <recommendedName>
        <fullName evidence="15">Otopetrin</fullName>
    </recommendedName>
</protein>
<evidence type="ECO:0000313" key="13">
    <source>
        <dbReference type="EMBL" id="PAA71465.1"/>
    </source>
</evidence>
<dbReference type="Pfam" id="PF03189">
    <property type="entry name" value="Otopetrin"/>
    <property type="match status" value="2"/>
</dbReference>
<evidence type="ECO:0000256" key="5">
    <source>
        <dbReference type="ARBA" id="ARBA00022692"/>
    </source>
</evidence>
<name>A0A267FCH5_9PLAT</name>
<sequence length="759" mass="82083">MKLNQLSLRPNGSSSATAGQSTLAGQKQKRMSLNRPENASRLACYYAMFLTLCGLVLTICVLEHTNNSRFSQAAQWTQLVFFLCVLTVALAFLFWLMGHVMRLPPQAVPQRQIREFRGRANSISVYAGGCATAPAASTTSAAVPGQSVYMGRRNSDDMHVYDNFRDPKYTVPEASPEEEERGDQDDDVETEGAAGGKAEGNDSGGGGVGNAAYVVDEDAIAPTRSIVESLSSSSSALTATTTVSSSPSTAPAASMRRLQMQLPKPRPPSVPSTLSPTLSRSEQQLHRKNRLNTITINSALDLHITEIPPYTVLTKGEAHSPSFFLRIAAIVFGCAGVVNMLVKAVDALLGLSSSKSQALEVFTVLRCLVNIAFNCVQTFFLFKYSKISIAYRQKACLFGLMHLLATNLCLWIGDLGEEKLHKYHKLYSGAKNGSSGKHSGSLSSLMSPYLYPFNIEYSLMAAFFCHALFRNVGTFISLLEGRGLHVERKSLSMRNRTKTRFSVSCHKSTKGLLLGMGLVLAVVCVSAYVLNLEEVKGSRAGDSRKEKRLIISSVMLTLQAVLLAMVIPVVVALRRLPSQQQQCPVGHSEQHCSGGALADKLMLQLGLAAVIVSQLYVLLEVAASCSSDKPIVDQAGLAIRVCEALAIMLQSALQVLVLDLGLERSFHLAPPISQGLVTALIPANLAVWVLYTLTGPVSSLDQSETSRVISSLCLPVTIFFRFHSVGCFAELWKILQRASENNEVAFELSGGVISTMTGR</sequence>
<evidence type="ECO:0000256" key="8">
    <source>
        <dbReference type="ARBA" id="ARBA00023065"/>
    </source>
</evidence>
<feature type="transmembrane region" description="Helical" evidence="12">
    <location>
        <begin position="601"/>
        <end position="618"/>
    </location>
</feature>
<evidence type="ECO:0000256" key="9">
    <source>
        <dbReference type="ARBA" id="ARBA00023136"/>
    </source>
</evidence>
<feature type="transmembrane region" description="Helical" evidence="12">
    <location>
        <begin position="394"/>
        <end position="413"/>
    </location>
</feature>
<feature type="transmembrane region" description="Helical" evidence="12">
    <location>
        <begin position="550"/>
        <end position="573"/>
    </location>
</feature>
<keyword evidence="8" id="KW-0406">Ion transport</keyword>
<dbReference type="AlphaFoldDB" id="A0A267FCH5"/>
<feature type="region of interest" description="Disordered" evidence="11">
    <location>
        <begin position="1"/>
        <end position="34"/>
    </location>
</feature>
<keyword evidence="7 12" id="KW-1133">Transmembrane helix</keyword>
<evidence type="ECO:0000256" key="2">
    <source>
        <dbReference type="ARBA" id="ARBA00006513"/>
    </source>
</evidence>
<reference evidence="13 14" key="1">
    <citation type="submission" date="2017-06" db="EMBL/GenBank/DDBJ databases">
        <title>A platform for efficient transgenesis in Macrostomum lignano, a flatworm model organism for stem cell research.</title>
        <authorList>
            <person name="Berezikov E."/>
        </authorList>
    </citation>
    <scope>NUCLEOTIDE SEQUENCE [LARGE SCALE GENOMIC DNA]</scope>
    <source>
        <strain evidence="13">DV1</strain>
        <tissue evidence="13">Whole organism</tissue>
    </source>
</reference>
<organism evidence="13 14">
    <name type="scientific">Macrostomum lignano</name>
    <dbReference type="NCBI Taxonomy" id="282301"/>
    <lineage>
        <taxon>Eukaryota</taxon>
        <taxon>Metazoa</taxon>
        <taxon>Spiralia</taxon>
        <taxon>Lophotrochozoa</taxon>
        <taxon>Platyhelminthes</taxon>
        <taxon>Rhabditophora</taxon>
        <taxon>Macrostomorpha</taxon>
        <taxon>Macrostomida</taxon>
        <taxon>Macrostomidae</taxon>
        <taxon>Macrostomum</taxon>
    </lineage>
</organism>
<feature type="transmembrane region" description="Helical" evidence="12">
    <location>
        <begin position="76"/>
        <end position="96"/>
    </location>
</feature>
<evidence type="ECO:0000256" key="11">
    <source>
        <dbReference type="SAM" id="MobiDB-lite"/>
    </source>
</evidence>
<evidence type="ECO:0000256" key="10">
    <source>
        <dbReference type="ARBA" id="ARBA00023303"/>
    </source>
</evidence>
<feature type="transmembrane region" description="Helical" evidence="12">
    <location>
        <begin position="638"/>
        <end position="662"/>
    </location>
</feature>
<feature type="region of interest" description="Disordered" evidence="11">
    <location>
        <begin position="161"/>
        <end position="210"/>
    </location>
</feature>
<evidence type="ECO:0008006" key="15">
    <source>
        <dbReference type="Google" id="ProtNLM"/>
    </source>
</evidence>
<evidence type="ECO:0000256" key="6">
    <source>
        <dbReference type="ARBA" id="ARBA00022781"/>
    </source>
</evidence>
<keyword evidence="10" id="KW-0407">Ion channel</keyword>
<feature type="transmembrane region" description="Helical" evidence="12">
    <location>
        <begin position="674"/>
        <end position="693"/>
    </location>
</feature>
<dbReference type="InterPro" id="IPR004878">
    <property type="entry name" value="Otopetrin"/>
</dbReference>
<keyword evidence="4" id="KW-1003">Cell membrane</keyword>
<comment type="caution">
    <text evidence="13">The sequence shown here is derived from an EMBL/GenBank/DDBJ whole genome shotgun (WGS) entry which is preliminary data.</text>
</comment>
<evidence type="ECO:0000256" key="7">
    <source>
        <dbReference type="ARBA" id="ARBA00022989"/>
    </source>
</evidence>
<evidence type="ECO:0000313" key="14">
    <source>
        <dbReference type="Proteomes" id="UP000215902"/>
    </source>
</evidence>
<feature type="compositionally biased region" description="Acidic residues" evidence="11">
    <location>
        <begin position="175"/>
        <end position="190"/>
    </location>
</feature>
<dbReference type="EMBL" id="NIVC01001164">
    <property type="protein sequence ID" value="PAA71465.1"/>
    <property type="molecule type" value="Genomic_DNA"/>
</dbReference>
<gene>
    <name evidence="13" type="ORF">BOX15_Mlig002147g2</name>
</gene>
<dbReference type="GO" id="GO:0005886">
    <property type="term" value="C:plasma membrane"/>
    <property type="evidence" value="ECO:0007669"/>
    <property type="project" value="UniProtKB-SubCell"/>
</dbReference>
<dbReference type="PANTHER" id="PTHR21522:SF32">
    <property type="entry name" value="OTOPETRIN-2"/>
    <property type="match status" value="1"/>
</dbReference>
<keyword evidence="9 12" id="KW-0472">Membrane</keyword>
<comment type="similarity">
    <text evidence="2">Belongs to the otopetrin family.</text>
</comment>
<keyword evidence="3" id="KW-0813">Transport</keyword>
<feature type="region of interest" description="Disordered" evidence="11">
    <location>
        <begin position="230"/>
        <end position="286"/>
    </location>
</feature>
<accession>A0A267FCH5</accession>
<keyword evidence="6" id="KW-0375">Hydrogen ion transport</keyword>
<evidence type="ECO:0000256" key="1">
    <source>
        <dbReference type="ARBA" id="ARBA00004651"/>
    </source>
</evidence>
<feature type="compositionally biased region" description="Polar residues" evidence="11">
    <location>
        <begin position="1"/>
        <end position="25"/>
    </location>
</feature>
<keyword evidence="14" id="KW-1185">Reference proteome</keyword>
<evidence type="ECO:0000256" key="4">
    <source>
        <dbReference type="ARBA" id="ARBA00022475"/>
    </source>
</evidence>